<dbReference type="KEGG" id="lpav:PLANPX_1832"/>
<evidence type="ECO:0000313" key="2">
    <source>
        <dbReference type="Proteomes" id="UP000326837"/>
    </source>
</evidence>
<proteinExistence type="predicted"/>
<gene>
    <name evidence="1" type="ORF">PLANPX_1832</name>
</gene>
<dbReference type="Proteomes" id="UP000326837">
    <property type="component" value="Chromosome"/>
</dbReference>
<name>A0A5K7X6L6_9BACT</name>
<reference evidence="2" key="1">
    <citation type="submission" date="2019-10" db="EMBL/GenBank/DDBJ databases">
        <title>Lacipirellula parvula gen. nov., sp. nov., representing a lineage of planctomycetes widespread in freshwater anoxic habitats, and description of the family Lacipirellulaceae.</title>
        <authorList>
            <person name="Dedysh S.N."/>
            <person name="Kulichevskaya I.S."/>
            <person name="Beletsky A.V."/>
            <person name="Rakitin A.L."/>
            <person name="Mardanov A.V."/>
            <person name="Ivanova A.A."/>
            <person name="Saltykova V.X."/>
            <person name="Rijpstra W.I.C."/>
            <person name="Sinninghe Damste J.S."/>
            <person name="Ravin N.V."/>
        </authorList>
    </citation>
    <scope>NUCLEOTIDE SEQUENCE [LARGE SCALE GENOMIC DNA]</scope>
    <source>
        <strain evidence="2">PX69</strain>
    </source>
</reference>
<sequence>MLQVTGRVLTTRFRLTLRHGERRLLRGKRSTLHNTKFHQIGNSAGILRSFPGISLRLRAFA</sequence>
<dbReference type="EMBL" id="AP021861">
    <property type="protein sequence ID" value="BBO32220.1"/>
    <property type="molecule type" value="Genomic_DNA"/>
</dbReference>
<accession>A0A5K7X6L6</accession>
<protein>
    <submittedName>
        <fullName evidence="1">Uncharacterized protein</fullName>
    </submittedName>
</protein>
<organism evidence="1 2">
    <name type="scientific">Lacipirellula parvula</name>
    <dbReference type="NCBI Taxonomy" id="2650471"/>
    <lineage>
        <taxon>Bacteria</taxon>
        <taxon>Pseudomonadati</taxon>
        <taxon>Planctomycetota</taxon>
        <taxon>Planctomycetia</taxon>
        <taxon>Pirellulales</taxon>
        <taxon>Lacipirellulaceae</taxon>
        <taxon>Lacipirellula</taxon>
    </lineage>
</organism>
<evidence type="ECO:0000313" key="1">
    <source>
        <dbReference type="EMBL" id="BBO32220.1"/>
    </source>
</evidence>
<keyword evidence="2" id="KW-1185">Reference proteome</keyword>
<dbReference type="AlphaFoldDB" id="A0A5K7X6L6"/>